<sequence length="198" mass="23748">MPSEDSNNINNEDINTSSTNEESSSTNIYPSRITKILDTFTDKEILRYESFRRSGFPKNMIRKFTNHTLKQACNPNFIIAISGIAKVFVGEIVYEAKAVQSDLNEEGPLLPSHVHEAYRRLCNRCPNMKIYNKKRWIWLWYGYEMMYDWMYDWMSIECIKFMRHNIYSNVNTEIDRVLYQLFIKRYLIMLFLKEINFK</sequence>
<organism evidence="8 9">
    <name type="scientific">Hamiltosporidium tvaerminnensis</name>
    <dbReference type="NCBI Taxonomy" id="1176355"/>
    <lineage>
        <taxon>Eukaryota</taxon>
        <taxon>Fungi</taxon>
        <taxon>Fungi incertae sedis</taxon>
        <taxon>Microsporidia</taxon>
        <taxon>Dubosqiidae</taxon>
        <taxon>Hamiltosporidium</taxon>
    </lineage>
</organism>
<dbReference type="InterPro" id="IPR006809">
    <property type="entry name" value="TAFII28_dom"/>
</dbReference>
<dbReference type="GO" id="GO:0005669">
    <property type="term" value="C:transcription factor TFIID complex"/>
    <property type="evidence" value="ECO:0007669"/>
    <property type="project" value="InterPro"/>
</dbReference>
<dbReference type="SUPFAM" id="SSF47113">
    <property type="entry name" value="Histone-fold"/>
    <property type="match status" value="1"/>
</dbReference>
<comment type="subcellular location">
    <subcellularLocation>
        <location evidence="1">Nucleus</location>
    </subcellularLocation>
</comment>
<evidence type="ECO:0000256" key="5">
    <source>
        <dbReference type="ARBA" id="ARBA00023242"/>
    </source>
</evidence>
<dbReference type="PANTHER" id="PTHR13218">
    <property type="entry name" value="TRANSCRIPTION INITIATION FACTOR TFIID SUBUNIT 11-RELATED"/>
    <property type="match status" value="1"/>
</dbReference>
<evidence type="ECO:0000256" key="6">
    <source>
        <dbReference type="SAM" id="MobiDB-lite"/>
    </source>
</evidence>
<dbReference type="GO" id="GO:0046982">
    <property type="term" value="F:protein heterodimerization activity"/>
    <property type="evidence" value="ECO:0007669"/>
    <property type="project" value="InterPro"/>
</dbReference>
<keyword evidence="8" id="KW-0648">Protein biosynthesis</keyword>
<evidence type="ECO:0000313" key="9">
    <source>
        <dbReference type="Proteomes" id="UP000292362"/>
    </source>
</evidence>
<evidence type="ECO:0000313" key="8">
    <source>
        <dbReference type="EMBL" id="TBU03073.1"/>
    </source>
</evidence>
<evidence type="ECO:0000256" key="2">
    <source>
        <dbReference type="ARBA" id="ARBA00009788"/>
    </source>
</evidence>
<dbReference type="CDD" id="cd08048">
    <property type="entry name" value="HFD_TAF11"/>
    <property type="match status" value="1"/>
</dbReference>
<dbReference type="AlphaFoldDB" id="A0A4Q9L632"/>
<feature type="region of interest" description="Disordered" evidence="6">
    <location>
        <begin position="1"/>
        <end position="27"/>
    </location>
</feature>
<comment type="similarity">
    <text evidence="2">Belongs to the TAF11 family.</text>
</comment>
<dbReference type="GO" id="GO:0016251">
    <property type="term" value="F:RNA polymerase II general transcription initiation factor activity"/>
    <property type="evidence" value="ECO:0007669"/>
    <property type="project" value="TreeGrafter"/>
</dbReference>
<keyword evidence="5" id="KW-0539">Nucleus</keyword>
<dbReference type="Gene3D" id="1.10.20.10">
    <property type="entry name" value="Histone, subunit A"/>
    <property type="match status" value="1"/>
</dbReference>
<dbReference type="InterPro" id="IPR045127">
    <property type="entry name" value="TAF11-like"/>
</dbReference>
<dbReference type="VEuPathDB" id="MicrosporidiaDB:CWI37_0362p0020"/>
<dbReference type="Pfam" id="PF04719">
    <property type="entry name" value="TAFII28"/>
    <property type="match status" value="1"/>
</dbReference>
<dbReference type="Proteomes" id="UP000292362">
    <property type="component" value="Unassembled WGS sequence"/>
</dbReference>
<dbReference type="PANTHER" id="PTHR13218:SF8">
    <property type="entry name" value="TRANSCRIPTION INITIATION FACTOR TFIID SUBUNIT 11"/>
    <property type="match status" value="1"/>
</dbReference>
<proteinExistence type="inferred from homology"/>
<dbReference type="GO" id="GO:0003743">
    <property type="term" value="F:translation initiation factor activity"/>
    <property type="evidence" value="ECO:0007669"/>
    <property type="project" value="UniProtKB-KW"/>
</dbReference>
<protein>
    <submittedName>
        <fullName evidence="8">Subunit 11 of transcription initiation factor IID</fullName>
    </submittedName>
</protein>
<feature type="domain" description="TAFII28-like protein" evidence="7">
    <location>
        <begin position="36"/>
        <end position="120"/>
    </location>
</feature>
<reference evidence="8 9" key="1">
    <citation type="submission" date="2017-12" db="EMBL/GenBank/DDBJ databases">
        <authorList>
            <person name="Pombert J.-F."/>
            <person name="Haag K.L."/>
            <person name="Ebert D."/>
        </authorList>
    </citation>
    <scope>NUCLEOTIDE SEQUENCE [LARGE SCALE GENOMIC DNA]</scope>
    <source>
        <strain evidence="8">FI-OER-3-3</strain>
    </source>
</reference>
<gene>
    <name evidence="8" type="ORF">CWI37_0362p0020</name>
</gene>
<keyword evidence="8" id="KW-0396">Initiation factor</keyword>
<dbReference type="GO" id="GO:0051123">
    <property type="term" value="P:RNA polymerase II preinitiation complex assembly"/>
    <property type="evidence" value="ECO:0007669"/>
    <property type="project" value="InterPro"/>
</dbReference>
<evidence type="ECO:0000256" key="1">
    <source>
        <dbReference type="ARBA" id="ARBA00004123"/>
    </source>
</evidence>
<accession>A0A4Q9L632</accession>
<keyword evidence="3" id="KW-0805">Transcription regulation</keyword>
<comment type="caution">
    <text evidence="8">The sequence shown here is derived from an EMBL/GenBank/DDBJ whole genome shotgun (WGS) entry which is preliminary data.</text>
</comment>
<dbReference type="EMBL" id="PITJ01000362">
    <property type="protein sequence ID" value="TBU03073.1"/>
    <property type="molecule type" value="Genomic_DNA"/>
</dbReference>
<keyword evidence="4" id="KW-0804">Transcription</keyword>
<name>A0A4Q9L632_9MICR</name>
<evidence type="ECO:0000256" key="4">
    <source>
        <dbReference type="ARBA" id="ARBA00023163"/>
    </source>
</evidence>
<evidence type="ECO:0000256" key="3">
    <source>
        <dbReference type="ARBA" id="ARBA00023015"/>
    </source>
</evidence>
<dbReference type="InterPro" id="IPR009072">
    <property type="entry name" value="Histone-fold"/>
</dbReference>
<evidence type="ECO:0000259" key="7">
    <source>
        <dbReference type="Pfam" id="PF04719"/>
    </source>
</evidence>